<evidence type="ECO:0000256" key="1">
    <source>
        <dbReference type="SAM" id="Coils"/>
    </source>
</evidence>
<dbReference type="Pfam" id="PF02458">
    <property type="entry name" value="Transferase"/>
    <property type="match status" value="1"/>
</dbReference>
<name>A0A8H6VY58_9AGAR</name>
<evidence type="ECO:0000313" key="2">
    <source>
        <dbReference type="EMBL" id="KAF7294528.1"/>
    </source>
</evidence>
<dbReference type="GeneID" id="59349013"/>
<keyword evidence="3" id="KW-1185">Reference proteome</keyword>
<dbReference type="Gene3D" id="1.20.5.170">
    <property type="match status" value="1"/>
</dbReference>
<gene>
    <name evidence="2" type="ORF">MIND_00989300</name>
</gene>
<dbReference type="OrthoDB" id="21502at2759"/>
<accession>A0A8H6VY58</accession>
<organism evidence="2 3">
    <name type="scientific">Mycena indigotica</name>
    <dbReference type="NCBI Taxonomy" id="2126181"/>
    <lineage>
        <taxon>Eukaryota</taxon>
        <taxon>Fungi</taxon>
        <taxon>Dikarya</taxon>
        <taxon>Basidiomycota</taxon>
        <taxon>Agaricomycotina</taxon>
        <taxon>Agaricomycetes</taxon>
        <taxon>Agaricomycetidae</taxon>
        <taxon>Agaricales</taxon>
        <taxon>Marasmiineae</taxon>
        <taxon>Mycenaceae</taxon>
        <taxon>Mycena</taxon>
    </lineage>
</organism>
<protein>
    <submittedName>
        <fullName evidence="2">Uncharacterized protein</fullName>
    </submittedName>
</protein>
<dbReference type="Gene3D" id="3.30.559.10">
    <property type="entry name" value="Chloramphenicol acetyltransferase-like domain"/>
    <property type="match status" value="2"/>
</dbReference>
<proteinExistence type="predicted"/>
<reference evidence="2" key="1">
    <citation type="submission" date="2020-05" db="EMBL/GenBank/DDBJ databases">
        <title>Mycena genomes resolve the evolution of fungal bioluminescence.</title>
        <authorList>
            <person name="Tsai I.J."/>
        </authorList>
    </citation>
    <scope>NUCLEOTIDE SEQUENCE</scope>
    <source>
        <strain evidence="2">171206Taipei</strain>
    </source>
</reference>
<dbReference type="AlphaFoldDB" id="A0A8H6VY58"/>
<dbReference type="Proteomes" id="UP000636479">
    <property type="component" value="Unassembled WGS sequence"/>
</dbReference>
<sequence>MLASLFSLFRSQEPTLPPTGVRIVPCTGIDVAVVDAVLTTVFVVDARLDPKKLEDSISLLIVEKFPRGGARLAFRNGQYEYQIPNTFDAATPPVSFTSNDFSELYDSCGRPSLANLRKSDMSTPFICSVPELGPFTVAPACPKTLKDFLEPNTPLINIHVTTFDDLTFIGLTSSHVTFDVMGTKTLLHAWTRLLSGETLESIPGMAWDAAPFSAFNEGPSPSNWIQRGFFDLGLVSKLVFIAQFILRVYRDPKLVGMTVCVPKVFLESEKQKIMAELKAADSTEWVGSSDVLLAWWFKASYSHRTDNTALHIHLPSNLRERPIFSTSSGKLDTAYMNNAVMGIPIAPFTISAFRATPLREIALQFRHAILAYTADVDGLKRDVQWRCANPTAMAFPCPAGAEYSMQTNWRSAKFAELDFSGALVDVKPDRKARVVLVNAAVKSNKMRDGGVVLFETDEAVWMGQLKGEQDWQSATAVFLASTHIDPMRVLIRTSTRLLLRSRTAGAIRPASHSTHEPPEDYFRKMKRGKLIQILKGTTADFNTKLAAIEAKFDEKLTKLAAENADLKQEITNLKQEIANLKQDNINFKGQVADLTLTLLRMLEEMVSPIAQKAALNQLPFVRAIQASIASLSSTSNTTTPVSSPDVLDDLLFAIDQYYGNRTPVAAALKSDFIQTGGTWDGILQLLSQCRSSRNSPTPSARDVATEAALKRALVNLLPADLSLYTTCFNATCIRQPVRLARNVAAHEISVGLVLAVGRAEMDSAQANGSPPKANWTAILQMWKAVTGRTDFGEDGLASTQLSTVFLNTPIPDDDKTS</sequence>
<evidence type="ECO:0000313" key="3">
    <source>
        <dbReference type="Proteomes" id="UP000636479"/>
    </source>
</evidence>
<keyword evidence="1" id="KW-0175">Coiled coil</keyword>
<dbReference type="EMBL" id="JACAZF010000009">
    <property type="protein sequence ID" value="KAF7294528.1"/>
    <property type="molecule type" value="Genomic_DNA"/>
</dbReference>
<comment type="caution">
    <text evidence="2">The sequence shown here is derived from an EMBL/GenBank/DDBJ whole genome shotgun (WGS) entry which is preliminary data.</text>
</comment>
<dbReference type="RefSeq" id="XP_037215891.1">
    <property type="nucleotide sequence ID" value="XM_037366497.1"/>
</dbReference>
<feature type="coiled-coil region" evidence="1">
    <location>
        <begin position="549"/>
        <end position="590"/>
    </location>
</feature>
<dbReference type="InterPro" id="IPR023213">
    <property type="entry name" value="CAT-like_dom_sf"/>
</dbReference>